<dbReference type="Pfam" id="PF01973">
    <property type="entry name" value="MptE-like"/>
    <property type="match status" value="1"/>
</dbReference>
<reference evidence="3" key="1">
    <citation type="journal article" date="2020" name="ISME J.">
        <title>Gammaproteobacteria mediating utilization of methyl-, sulfur- and petroleum organic compounds in deep ocean hydrothermal plumes.</title>
        <authorList>
            <person name="Zhou Z."/>
            <person name="Liu Y."/>
            <person name="Pan J."/>
            <person name="Cron B.R."/>
            <person name="Toner B.M."/>
            <person name="Anantharaman K."/>
            <person name="Breier J.A."/>
            <person name="Dick G.J."/>
            <person name="Li M."/>
        </authorList>
    </citation>
    <scope>NUCLEOTIDE SEQUENCE</scope>
    <source>
        <strain evidence="3">SZUA-1435</strain>
    </source>
</reference>
<dbReference type="AlphaFoldDB" id="A0A832YX48"/>
<keyword evidence="1" id="KW-0460">Magnesium</keyword>
<dbReference type="HAMAP" id="MF_02131">
    <property type="entry name" value="HMPDK_arch"/>
    <property type="match status" value="1"/>
</dbReference>
<comment type="similarity">
    <text evidence="1">Belongs to the archaeal 6-HMPDK family.</text>
</comment>
<dbReference type="GO" id="GO:0005524">
    <property type="term" value="F:ATP binding"/>
    <property type="evidence" value="ECO:0007669"/>
    <property type="project" value="UniProtKB-UniRule"/>
</dbReference>
<organism evidence="3 4">
    <name type="scientific">Ignisphaera aggregans</name>
    <dbReference type="NCBI Taxonomy" id="334771"/>
    <lineage>
        <taxon>Archaea</taxon>
        <taxon>Thermoproteota</taxon>
        <taxon>Thermoprotei</taxon>
        <taxon>Desulfurococcales</taxon>
        <taxon>Desulfurococcaceae</taxon>
        <taxon>Ignisphaera</taxon>
    </lineage>
</organism>
<comment type="caution">
    <text evidence="3">The sequence shown here is derived from an EMBL/GenBank/DDBJ whole genome shotgun (WGS) entry which is preliminary data.</text>
</comment>
<dbReference type="Proteomes" id="UP000605805">
    <property type="component" value="Unassembled WGS sequence"/>
</dbReference>
<feature type="domain" description="6-hydroxymethylpterin diphosphokinase MptE-like" evidence="2">
    <location>
        <begin position="47"/>
        <end position="199"/>
    </location>
</feature>
<keyword evidence="1" id="KW-0418">Kinase</keyword>
<comment type="cofactor">
    <cofactor evidence="1">
        <name>Mg(2+)</name>
        <dbReference type="ChEBI" id="CHEBI:18420"/>
    </cofactor>
</comment>
<evidence type="ECO:0000313" key="4">
    <source>
        <dbReference type="Proteomes" id="UP000605805"/>
    </source>
</evidence>
<proteinExistence type="inferred from homology"/>
<evidence type="ECO:0000259" key="2">
    <source>
        <dbReference type="Pfam" id="PF01973"/>
    </source>
</evidence>
<dbReference type="PANTHER" id="PTHR39648">
    <property type="entry name" value="6-HYDROXYMETHYL-7,8-DIHYDROPTERIN PYROPHOSPHOKINASE"/>
    <property type="match status" value="1"/>
</dbReference>
<dbReference type="EMBL" id="DQTV01000037">
    <property type="protein sequence ID" value="HIP56763.1"/>
    <property type="molecule type" value="Genomic_DNA"/>
</dbReference>
<keyword evidence="1" id="KW-0808">Transferase</keyword>
<dbReference type="EC" id="2.7.6.3" evidence="1"/>
<comment type="catalytic activity">
    <reaction evidence="1">
        <text>6-hydroxymethyl-7,8-dihydropterin + ATP = (7,8-dihydropterin-6-yl)methyl diphosphate + AMP + H(+)</text>
        <dbReference type="Rhea" id="RHEA:11412"/>
        <dbReference type="ChEBI" id="CHEBI:15378"/>
        <dbReference type="ChEBI" id="CHEBI:30616"/>
        <dbReference type="ChEBI" id="CHEBI:44841"/>
        <dbReference type="ChEBI" id="CHEBI:72950"/>
        <dbReference type="ChEBI" id="CHEBI:456215"/>
        <dbReference type="EC" id="2.7.6.3"/>
    </reaction>
</comment>
<dbReference type="GO" id="GO:0003848">
    <property type="term" value="F:2-amino-4-hydroxy-6-hydroxymethyldihydropteridine diphosphokinase activity"/>
    <property type="evidence" value="ECO:0007669"/>
    <property type="project" value="UniProtKB-UniRule"/>
</dbReference>
<dbReference type="GO" id="GO:0016301">
    <property type="term" value="F:kinase activity"/>
    <property type="evidence" value="ECO:0007669"/>
    <property type="project" value="UniProtKB-KW"/>
</dbReference>
<dbReference type="PANTHER" id="PTHR39648:SF1">
    <property type="entry name" value="6-HYDROXYMETHYL-7,8-DIHYDROPTERIN PYROPHOSPHOKINASE"/>
    <property type="match status" value="1"/>
</dbReference>
<evidence type="ECO:0000256" key="1">
    <source>
        <dbReference type="HAMAP-Rule" id="MF_02131"/>
    </source>
</evidence>
<dbReference type="InterPro" id="IPR027510">
    <property type="entry name" value="HMPDK_MptE"/>
</dbReference>
<dbReference type="GO" id="GO:0000287">
    <property type="term" value="F:magnesium ion binding"/>
    <property type="evidence" value="ECO:0007669"/>
    <property type="project" value="UniProtKB-UniRule"/>
</dbReference>
<gene>
    <name evidence="1" type="primary">mptE</name>
    <name evidence="3" type="ORF">EYH02_01640</name>
</gene>
<keyword evidence="1" id="KW-0547">Nucleotide-binding</keyword>
<name>A0A832YX48_9CREN</name>
<dbReference type="InterPro" id="IPR002826">
    <property type="entry name" value="MptE-like"/>
</dbReference>
<evidence type="ECO:0000313" key="3">
    <source>
        <dbReference type="EMBL" id="HIP56763.1"/>
    </source>
</evidence>
<sequence>MSTVSAIWWMRYKYIVSKLGIDESLDRFATRMLSEFLRSFQLDVHSILHYLEKALRGAVTIVMGAGPSLERQVRELHALKILNECCIVVADGVARLLRIYNVIPTAIVTDLDGEDGSILELGLRGAVVALHAHGDNIDRIIEWIPRARRYGVRVLGTTQVEPTDNVINIGGFTDGDRALLLTLRFHPRAVILVGMDFGDVVGPYSKPWLHRAMKADERKRVKLDIAKQIIEDAVCSSRSEVYTLSSTDLNCVHRADIHEVLRLLRS</sequence>
<protein>
    <recommendedName>
        <fullName evidence="1">6-hydroxymethyl-7,8-dihydropterin pyrophosphokinase</fullName>
        <shortName evidence="1">HPPK</shortName>
        <ecNumber evidence="1">2.7.6.3</ecNumber>
    </recommendedName>
    <alternativeName>
        <fullName evidence="1">2-amino-4-hydroxy-6-hydroxymethyldihydropteridine pyrophosphokinase</fullName>
    </alternativeName>
    <alternativeName>
        <fullName evidence="1">6-hydroxymethyl-7,8-dihydropterin diphosphokinase</fullName>
        <shortName evidence="1">6-HMPDK</shortName>
    </alternativeName>
    <alternativeName>
        <fullName evidence="1">7,8-dihydro-6-hydroxymethylpterin diphosphokinase</fullName>
    </alternativeName>
    <alternativeName>
        <fullName evidence="1">7,8-dihydro-6-hydroxymethylpterin pyrophosphokinase</fullName>
        <shortName evidence="1">PPPK</shortName>
    </alternativeName>
</protein>
<accession>A0A832YX48</accession>
<keyword evidence="1" id="KW-0067">ATP-binding</keyword>
<comment type="function">
    <text evidence="1">Catalyzes the transfer of diphosphate from ATP to 6-hydroxymethyl-7,8-dihydropterin (6-HMD), leading to 6-hydroxymethyl-7,8-dihydropterin diphosphate (6-HMDP).</text>
</comment>